<dbReference type="PANTHER" id="PTHR46401:SF9">
    <property type="entry name" value="MANNOSYLTRANSFERASE A"/>
    <property type="match status" value="1"/>
</dbReference>
<proteinExistence type="predicted"/>
<feature type="domain" description="Glycosyl transferase family 1" evidence="1">
    <location>
        <begin position="247"/>
        <end position="367"/>
    </location>
</feature>
<name>A0A4V2UXM1_9HYPH</name>
<dbReference type="AlphaFoldDB" id="A0A4V2UXM1"/>
<reference evidence="2 3" key="1">
    <citation type="submission" date="2019-03" db="EMBL/GenBank/DDBJ databases">
        <title>Genomic Encyclopedia of Type Strains, Phase IV (KMG-IV): sequencing the most valuable type-strain genomes for metagenomic binning, comparative biology and taxonomic classification.</title>
        <authorList>
            <person name="Goeker M."/>
        </authorList>
    </citation>
    <scope>NUCLEOTIDE SEQUENCE [LARGE SCALE GENOMIC DNA]</scope>
    <source>
        <strain evidence="2 3">DSM 9035</strain>
    </source>
</reference>
<comment type="caution">
    <text evidence="2">The sequence shown here is derived from an EMBL/GenBank/DDBJ whole genome shotgun (WGS) entry which is preliminary data.</text>
</comment>
<sequence length="427" mass="47102">MAAPVFFDASYLIARATYPRADGFTNVTLAYARHFVDQARGFFVRNGPSDPVVLERHHAHRILKTLDQTMSSRPSALGGVRDWLAGGAPPPSQVRASGLRTAASRFVGDRVAKVQCSYIARARASGRIAEGAVYLNVAQYAYSDCEAYRWLDRRPDVRPVFLVHDLLPLDYPEFFVPGEGERFARRISMALTRGRGLIVTSEDVRARVQDEMARRGHARLPVLVAPFPSPLTCPAPNPIDEDLSAHPYFVMVATIEPRKNHLLMLSIWRELAKAAAAEGKAVPKLILVGRRGRENEQIVDVLDRGRLTQPHVLEIPFLAPTDLSRLIANARGLLMPSFAEGYGLPLVEALAMGTPVVATDAPVFREVTQGLALYRSPIDGFGWQNAILGLSDRRSPEAEAARSSAKRFVAPTWAGYFDSVQHFLKSV</sequence>
<dbReference type="Pfam" id="PF00534">
    <property type="entry name" value="Glycos_transf_1"/>
    <property type="match status" value="1"/>
</dbReference>
<dbReference type="EMBL" id="SMAI01000008">
    <property type="protein sequence ID" value="TCT04018.1"/>
    <property type="molecule type" value="Genomic_DNA"/>
</dbReference>
<dbReference type="CDD" id="cd03809">
    <property type="entry name" value="GT4_MtfB-like"/>
    <property type="match status" value="1"/>
</dbReference>
<dbReference type="GO" id="GO:0016757">
    <property type="term" value="F:glycosyltransferase activity"/>
    <property type="evidence" value="ECO:0007669"/>
    <property type="project" value="InterPro"/>
</dbReference>
<dbReference type="InterPro" id="IPR001296">
    <property type="entry name" value="Glyco_trans_1"/>
</dbReference>
<organism evidence="2 3">
    <name type="scientific">Aquabacter spiritensis</name>
    <dbReference type="NCBI Taxonomy" id="933073"/>
    <lineage>
        <taxon>Bacteria</taxon>
        <taxon>Pseudomonadati</taxon>
        <taxon>Pseudomonadota</taxon>
        <taxon>Alphaproteobacteria</taxon>
        <taxon>Hyphomicrobiales</taxon>
        <taxon>Xanthobacteraceae</taxon>
        <taxon>Aquabacter</taxon>
    </lineage>
</organism>
<keyword evidence="2" id="KW-0808">Transferase</keyword>
<dbReference type="SUPFAM" id="SSF53756">
    <property type="entry name" value="UDP-Glycosyltransferase/glycogen phosphorylase"/>
    <property type="match status" value="1"/>
</dbReference>
<evidence type="ECO:0000259" key="1">
    <source>
        <dbReference type="Pfam" id="PF00534"/>
    </source>
</evidence>
<accession>A0A4V2UXM1</accession>
<dbReference type="Gene3D" id="3.40.50.2000">
    <property type="entry name" value="Glycogen Phosphorylase B"/>
    <property type="match status" value="1"/>
</dbReference>
<evidence type="ECO:0000313" key="3">
    <source>
        <dbReference type="Proteomes" id="UP000294664"/>
    </source>
</evidence>
<protein>
    <submittedName>
        <fullName evidence="2">Glycosyltransferase involved in cell wall biosynthesis</fullName>
    </submittedName>
</protein>
<gene>
    <name evidence="2" type="ORF">EDC64_108184</name>
</gene>
<dbReference type="PANTHER" id="PTHR46401">
    <property type="entry name" value="GLYCOSYLTRANSFERASE WBBK-RELATED"/>
    <property type="match status" value="1"/>
</dbReference>
<evidence type="ECO:0000313" key="2">
    <source>
        <dbReference type="EMBL" id="TCT04018.1"/>
    </source>
</evidence>
<dbReference type="Proteomes" id="UP000294664">
    <property type="component" value="Unassembled WGS sequence"/>
</dbReference>
<keyword evidence="3" id="KW-1185">Reference proteome</keyword>